<comment type="function">
    <text evidence="7">Specifically dimethylates two adjacent adenosines (A1518 and A1519) in the loop of a conserved hairpin near the 3'-end of 16S rRNA in the 30S particle. May play a critical role in biogenesis of 30S subunits.</text>
</comment>
<dbReference type="HAMAP" id="MF_00607">
    <property type="entry name" value="16SrRNA_methyltr_A"/>
    <property type="match status" value="1"/>
</dbReference>
<evidence type="ECO:0000256" key="2">
    <source>
        <dbReference type="ARBA" id="ARBA00022552"/>
    </source>
</evidence>
<dbReference type="EC" id="2.1.1.182" evidence="7"/>
<feature type="binding site" evidence="7 8">
    <location>
        <position position="186"/>
    </location>
    <ligand>
        <name>S-adenosyl-L-methionine</name>
        <dbReference type="ChEBI" id="CHEBI:59789"/>
    </ligand>
</feature>
<keyword evidence="2 7" id="KW-0698">rRNA processing</keyword>
<feature type="binding site" evidence="7 8">
    <location>
        <position position="135"/>
    </location>
    <ligand>
        <name>S-adenosyl-L-methionine</name>
        <dbReference type="ChEBI" id="CHEBI:59789"/>
    </ligand>
</feature>
<reference evidence="12" key="1">
    <citation type="journal article" date="2019" name="Int. J. Syst. Evol. Microbiol.">
        <title>The Global Catalogue of Microorganisms (GCM) 10K type strain sequencing project: providing services to taxonomists for standard genome sequencing and annotation.</title>
        <authorList>
            <consortium name="The Broad Institute Genomics Platform"/>
            <consortium name="The Broad Institute Genome Sequencing Center for Infectious Disease"/>
            <person name="Wu L."/>
            <person name="Ma J."/>
        </authorList>
    </citation>
    <scope>NUCLEOTIDE SEQUENCE [LARGE SCALE GENOMIC DNA]</scope>
    <source>
        <strain evidence="12">JCM 10303</strain>
    </source>
</reference>
<comment type="caution">
    <text evidence="11">The sequence shown here is derived from an EMBL/GenBank/DDBJ whole genome shotgun (WGS) entry which is preliminary data.</text>
</comment>
<dbReference type="InterPro" id="IPR020596">
    <property type="entry name" value="rRNA_Ade_Mease_Trfase_CS"/>
</dbReference>
<comment type="catalytic activity">
    <reaction evidence="7">
        <text>adenosine(1518)/adenosine(1519) in 16S rRNA + 4 S-adenosyl-L-methionine = N(6)-dimethyladenosine(1518)/N(6)-dimethyladenosine(1519) in 16S rRNA + 4 S-adenosyl-L-homocysteine + 4 H(+)</text>
        <dbReference type="Rhea" id="RHEA:19609"/>
        <dbReference type="Rhea" id="RHEA-COMP:10232"/>
        <dbReference type="Rhea" id="RHEA-COMP:10233"/>
        <dbReference type="ChEBI" id="CHEBI:15378"/>
        <dbReference type="ChEBI" id="CHEBI:57856"/>
        <dbReference type="ChEBI" id="CHEBI:59789"/>
        <dbReference type="ChEBI" id="CHEBI:74411"/>
        <dbReference type="ChEBI" id="CHEBI:74493"/>
        <dbReference type="EC" id="2.1.1.182"/>
    </reaction>
</comment>
<dbReference type="Proteomes" id="UP001500729">
    <property type="component" value="Unassembled WGS sequence"/>
</dbReference>
<dbReference type="InterPro" id="IPR011530">
    <property type="entry name" value="rRNA_adenine_dimethylase"/>
</dbReference>
<dbReference type="PROSITE" id="PS01131">
    <property type="entry name" value="RRNA_A_DIMETH"/>
    <property type="match status" value="1"/>
</dbReference>
<dbReference type="InterPro" id="IPR023165">
    <property type="entry name" value="rRNA_Ade_diMease-like_C"/>
</dbReference>
<evidence type="ECO:0000256" key="5">
    <source>
        <dbReference type="ARBA" id="ARBA00022691"/>
    </source>
</evidence>
<feature type="domain" description="Ribosomal RNA adenine methylase transferase N-terminal" evidence="10">
    <location>
        <begin position="115"/>
        <end position="291"/>
    </location>
</feature>
<comment type="similarity">
    <text evidence="7">Belongs to the class I-like SAM-binding methyltransferase superfamily. rRNA adenine N(6)-methyltransferase family. RsmA subfamily.</text>
</comment>
<dbReference type="InterPro" id="IPR001737">
    <property type="entry name" value="KsgA/Erm"/>
</dbReference>
<dbReference type="InterPro" id="IPR020598">
    <property type="entry name" value="rRNA_Ade_methylase_Trfase_N"/>
</dbReference>
<keyword evidence="3 7" id="KW-0489">Methyltransferase</keyword>
<protein>
    <recommendedName>
        <fullName evidence="7">Ribosomal RNA small subunit methyltransferase A</fullName>
        <ecNumber evidence="7">2.1.1.182</ecNumber>
    </recommendedName>
    <alternativeName>
        <fullName evidence="7">16S rRNA (adenine(1518)-N(6)/adenine(1519)-N(6))-dimethyltransferase</fullName>
    </alternativeName>
    <alternativeName>
        <fullName evidence="7">16S rRNA dimethyladenosine transferase</fullName>
    </alternativeName>
    <alternativeName>
        <fullName evidence="7">16S rRNA dimethylase</fullName>
    </alternativeName>
    <alternativeName>
        <fullName evidence="7">S-adenosylmethionine-6-N', N'-adenosyl(rRNA) dimethyltransferase</fullName>
    </alternativeName>
</protein>
<keyword evidence="5 7" id="KW-0949">S-adenosyl-L-methionine</keyword>
<dbReference type="PANTHER" id="PTHR11727">
    <property type="entry name" value="DIMETHYLADENOSINE TRANSFERASE"/>
    <property type="match status" value="1"/>
</dbReference>
<organism evidence="11 12">
    <name type="scientific">Saccharopolyspora erythraea</name>
    <name type="common">Streptomyces erythraeus</name>
    <dbReference type="NCBI Taxonomy" id="1836"/>
    <lineage>
        <taxon>Bacteria</taxon>
        <taxon>Bacillati</taxon>
        <taxon>Actinomycetota</taxon>
        <taxon>Actinomycetes</taxon>
        <taxon>Pseudonocardiales</taxon>
        <taxon>Pseudonocardiaceae</taxon>
        <taxon>Saccharopolyspora</taxon>
    </lineage>
</organism>
<feature type="binding site" evidence="7 8">
    <location>
        <position position="206"/>
    </location>
    <ligand>
        <name>S-adenosyl-L-methionine</name>
        <dbReference type="ChEBI" id="CHEBI:59789"/>
    </ligand>
</feature>
<dbReference type="SMART" id="SM00650">
    <property type="entry name" value="rADc"/>
    <property type="match status" value="1"/>
</dbReference>
<feature type="binding site" evidence="7 8">
    <location>
        <position position="156"/>
    </location>
    <ligand>
        <name>S-adenosyl-L-methionine</name>
        <dbReference type="ChEBI" id="CHEBI:59789"/>
    </ligand>
</feature>
<name>A0ABP3MXV3_SACER</name>
<evidence type="ECO:0000256" key="3">
    <source>
        <dbReference type="ARBA" id="ARBA00022603"/>
    </source>
</evidence>
<keyword evidence="1 7" id="KW-0963">Cytoplasm</keyword>
<evidence type="ECO:0000313" key="11">
    <source>
        <dbReference type="EMBL" id="GAA0528396.1"/>
    </source>
</evidence>
<evidence type="ECO:0000256" key="7">
    <source>
        <dbReference type="HAMAP-Rule" id="MF_00607"/>
    </source>
</evidence>
<keyword evidence="4 7" id="KW-0808">Transferase</keyword>
<dbReference type="NCBIfam" id="TIGR00755">
    <property type="entry name" value="ksgA"/>
    <property type="match status" value="1"/>
</dbReference>
<dbReference type="SUPFAM" id="SSF53335">
    <property type="entry name" value="S-adenosyl-L-methionine-dependent methyltransferases"/>
    <property type="match status" value="1"/>
</dbReference>
<evidence type="ECO:0000313" key="12">
    <source>
        <dbReference type="Proteomes" id="UP001500729"/>
    </source>
</evidence>
<dbReference type="Pfam" id="PF00398">
    <property type="entry name" value="RrnaAD"/>
    <property type="match status" value="1"/>
</dbReference>
<evidence type="ECO:0000256" key="1">
    <source>
        <dbReference type="ARBA" id="ARBA00022490"/>
    </source>
</evidence>
<feature type="binding site" evidence="7 8">
    <location>
        <position position="108"/>
    </location>
    <ligand>
        <name>S-adenosyl-L-methionine</name>
        <dbReference type="ChEBI" id="CHEBI:59789"/>
    </ligand>
</feature>
<proteinExistence type="inferred from homology"/>
<dbReference type="Gene3D" id="1.10.8.100">
    <property type="entry name" value="Ribosomal RNA adenine dimethylase-like, domain 2"/>
    <property type="match status" value="1"/>
</dbReference>
<dbReference type="PROSITE" id="PS51689">
    <property type="entry name" value="SAM_RNA_A_N6_MT"/>
    <property type="match status" value="1"/>
</dbReference>
<keyword evidence="12" id="KW-1185">Reference proteome</keyword>
<evidence type="ECO:0000256" key="6">
    <source>
        <dbReference type="ARBA" id="ARBA00022884"/>
    </source>
</evidence>
<feature type="binding site" evidence="7 8">
    <location>
        <position position="110"/>
    </location>
    <ligand>
        <name>S-adenosyl-L-methionine</name>
        <dbReference type="ChEBI" id="CHEBI:59789"/>
    </ligand>
</feature>
<dbReference type="PANTHER" id="PTHR11727:SF7">
    <property type="entry name" value="DIMETHYLADENOSINE TRANSFERASE-RELATED"/>
    <property type="match status" value="1"/>
</dbReference>
<feature type="region of interest" description="Disordered" evidence="9">
    <location>
        <begin position="36"/>
        <end position="83"/>
    </location>
</feature>
<dbReference type="CDD" id="cd02440">
    <property type="entry name" value="AdoMet_MTases"/>
    <property type="match status" value="1"/>
</dbReference>
<evidence type="ECO:0000259" key="10">
    <source>
        <dbReference type="SMART" id="SM00650"/>
    </source>
</evidence>
<dbReference type="Gene3D" id="3.40.50.150">
    <property type="entry name" value="Vaccinia Virus protein VP39"/>
    <property type="match status" value="1"/>
</dbReference>
<sequence length="365" mass="38787">MSRSLRCWERDTRFPVPGRVRRVAMSAGARSGYFFGVDDQRRPEGWTPGQGADEQELAASGDRAAAEPGTAEPHPGAGTAGARLLGPADVRRLAGELGIRPTKKLGQNFVHDPNTVRRIVAAASLTAEDVVLEVGPGLGSLTLALLPVAGAVTAVEIDPVLAARLERTASEYSPALAGRLRVVEADALRVRADDLGDRRPTALVANLPYNVAVPVVLHLLAELPTLRHGLVMVQSEVADRMAARPGNRTYGVPSAKAAWFADVRRAGPVPRNVFWPVPNVDSGLVSFTRVEPPSEVARADVFRVVDAAFAQRRKTLRAALSGWAGSAARAERLLRAAGVDPAARGEQLEIADFARIAEAAEADPE</sequence>
<accession>A0ABP3MXV3</accession>
<evidence type="ECO:0000256" key="8">
    <source>
        <dbReference type="PROSITE-ProRule" id="PRU01026"/>
    </source>
</evidence>
<comment type="subcellular location">
    <subcellularLocation>
        <location evidence="7">Cytoplasm</location>
    </subcellularLocation>
</comment>
<evidence type="ECO:0000256" key="4">
    <source>
        <dbReference type="ARBA" id="ARBA00022679"/>
    </source>
</evidence>
<evidence type="ECO:0000256" key="9">
    <source>
        <dbReference type="SAM" id="MobiDB-lite"/>
    </source>
</evidence>
<keyword evidence="6 7" id="KW-0694">RNA-binding</keyword>
<gene>
    <name evidence="7" type="primary">rsmA</name>
    <name evidence="7" type="synonym">ksgA</name>
    <name evidence="11" type="ORF">GCM10009533_29570</name>
</gene>
<dbReference type="EMBL" id="BAAAGS010000017">
    <property type="protein sequence ID" value="GAA0528396.1"/>
    <property type="molecule type" value="Genomic_DNA"/>
</dbReference>
<dbReference type="InterPro" id="IPR029063">
    <property type="entry name" value="SAM-dependent_MTases_sf"/>
</dbReference>